<protein>
    <submittedName>
        <fullName evidence="8">DNA-binding response regulator MtrA</fullName>
    </submittedName>
</protein>
<dbReference type="Pfam" id="PF00072">
    <property type="entry name" value="Response_reg"/>
    <property type="match status" value="1"/>
</dbReference>
<dbReference type="SMART" id="SM00862">
    <property type="entry name" value="Trans_reg_C"/>
    <property type="match status" value="1"/>
</dbReference>
<evidence type="ECO:0000256" key="3">
    <source>
        <dbReference type="ARBA" id="ARBA00023125"/>
    </source>
</evidence>
<reference evidence="9" key="1">
    <citation type="submission" date="2018-02" db="EMBL/GenBank/DDBJ databases">
        <authorList>
            <person name="Hausmann B."/>
        </authorList>
    </citation>
    <scope>NUCLEOTIDE SEQUENCE [LARGE SCALE GENOMIC DNA]</scope>
    <source>
        <strain evidence="9">Peat soil MAG SbA5</strain>
    </source>
</reference>
<dbReference type="InterPro" id="IPR001867">
    <property type="entry name" value="OmpR/PhoB-type_DNA-bd"/>
</dbReference>
<dbReference type="GO" id="GO:0006355">
    <property type="term" value="P:regulation of DNA-templated transcription"/>
    <property type="evidence" value="ECO:0007669"/>
    <property type="project" value="InterPro"/>
</dbReference>
<evidence type="ECO:0000256" key="1">
    <source>
        <dbReference type="ARBA" id="ARBA00022553"/>
    </source>
</evidence>
<dbReference type="Pfam" id="PF00486">
    <property type="entry name" value="Trans_reg_C"/>
    <property type="match status" value="1"/>
</dbReference>
<accession>A0A2N9LX39</accession>
<dbReference type="InterPro" id="IPR039420">
    <property type="entry name" value="WalR-like"/>
</dbReference>
<dbReference type="PROSITE" id="PS50110">
    <property type="entry name" value="RESPONSE_REGULATORY"/>
    <property type="match status" value="1"/>
</dbReference>
<dbReference type="SUPFAM" id="SSF52172">
    <property type="entry name" value="CheY-like"/>
    <property type="match status" value="1"/>
</dbReference>
<keyword evidence="2" id="KW-0902">Two-component regulatory system</keyword>
<dbReference type="Gene3D" id="3.40.50.2300">
    <property type="match status" value="1"/>
</dbReference>
<evidence type="ECO:0000256" key="5">
    <source>
        <dbReference type="PROSITE-ProRule" id="PRU01091"/>
    </source>
</evidence>
<dbReference type="CDD" id="cd00383">
    <property type="entry name" value="trans_reg_C"/>
    <property type="match status" value="1"/>
</dbReference>
<dbReference type="GO" id="GO:0032993">
    <property type="term" value="C:protein-DNA complex"/>
    <property type="evidence" value="ECO:0007669"/>
    <property type="project" value="TreeGrafter"/>
</dbReference>
<evidence type="ECO:0000313" key="8">
    <source>
        <dbReference type="EMBL" id="SPE27782.1"/>
    </source>
</evidence>
<evidence type="ECO:0000256" key="2">
    <source>
        <dbReference type="ARBA" id="ARBA00023012"/>
    </source>
</evidence>
<keyword evidence="1 4" id="KW-0597">Phosphoprotein</keyword>
<dbReference type="PANTHER" id="PTHR48111:SF40">
    <property type="entry name" value="PHOSPHATE REGULON TRANSCRIPTIONAL REGULATORY PROTEIN PHOB"/>
    <property type="match status" value="1"/>
</dbReference>
<dbReference type="Gene3D" id="1.10.10.10">
    <property type="entry name" value="Winged helix-like DNA-binding domain superfamily/Winged helix DNA-binding domain"/>
    <property type="match status" value="1"/>
</dbReference>
<dbReference type="Proteomes" id="UP000239735">
    <property type="component" value="Unassembled WGS sequence"/>
</dbReference>
<dbReference type="InterPro" id="IPR001789">
    <property type="entry name" value="Sig_transdc_resp-reg_receiver"/>
</dbReference>
<name>A0A2N9LX39_9BACT</name>
<evidence type="ECO:0000256" key="4">
    <source>
        <dbReference type="PROSITE-ProRule" id="PRU00169"/>
    </source>
</evidence>
<dbReference type="GO" id="GO:0000976">
    <property type="term" value="F:transcription cis-regulatory region binding"/>
    <property type="evidence" value="ECO:0007669"/>
    <property type="project" value="TreeGrafter"/>
</dbReference>
<feature type="domain" description="OmpR/PhoB-type" evidence="7">
    <location>
        <begin position="146"/>
        <end position="245"/>
    </location>
</feature>
<evidence type="ECO:0000259" key="7">
    <source>
        <dbReference type="PROSITE" id="PS51755"/>
    </source>
</evidence>
<sequence length="245" mass="27695">MTPGTELAMESQSDVTTTASLGTILIVEDDPRMQRTLERTFAQEHYTTVVAGDGQTGLDLFRNERPIAVVLDLILPNISGRELCKIFKQLSAETPIIVLSAISEVADKVLLLEIGADDYVTKPFSPRELTARVQAAIRRQRKPPVQTVYRFGDCEVDFKKMTVRRAGKPVVLTAHEFKLLKFFTDNAERVLTRDVLLNEVWGYNFYPTTRTVDNQILKLRQKLEPDPTNPKHLLTIYGAGYKFVP</sequence>
<dbReference type="InterPro" id="IPR011006">
    <property type="entry name" value="CheY-like_superfamily"/>
</dbReference>
<evidence type="ECO:0000259" key="6">
    <source>
        <dbReference type="PROSITE" id="PS50110"/>
    </source>
</evidence>
<proteinExistence type="predicted"/>
<organism evidence="8 9">
    <name type="scientific">Candidatus Sulfuritelmatomonas gaucii</name>
    <dbReference type="NCBI Taxonomy" id="2043161"/>
    <lineage>
        <taxon>Bacteria</taxon>
        <taxon>Pseudomonadati</taxon>
        <taxon>Acidobacteriota</taxon>
        <taxon>Terriglobia</taxon>
        <taxon>Terriglobales</taxon>
        <taxon>Acidobacteriaceae</taxon>
        <taxon>Candidatus Sulfuritelmatomonas</taxon>
    </lineage>
</organism>
<gene>
    <name evidence="8" type="primary">mtrA</name>
    <name evidence="8" type="ORF">SBA5_600024</name>
</gene>
<dbReference type="InterPro" id="IPR036388">
    <property type="entry name" value="WH-like_DNA-bd_sf"/>
</dbReference>
<keyword evidence="3 5" id="KW-0238">DNA-binding</keyword>
<evidence type="ECO:0000313" key="9">
    <source>
        <dbReference type="Proteomes" id="UP000239735"/>
    </source>
</evidence>
<dbReference type="SMART" id="SM00448">
    <property type="entry name" value="REC"/>
    <property type="match status" value="1"/>
</dbReference>
<dbReference type="EMBL" id="OKRB01000120">
    <property type="protein sequence ID" value="SPE27782.1"/>
    <property type="molecule type" value="Genomic_DNA"/>
</dbReference>
<feature type="domain" description="Response regulatory" evidence="6">
    <location>
        <begin position="23"/>
        <end position="137"/>
    </location>
</feature>
<feature type="DNA-binding region" description="OmpR/PhoB-type" evidence="5">
    <location>
        <begin position="146"/>
        <end position="245"/>
    </location>
</feature>
<feature type="modified residue" description="4-aspartylphosphate" evidence="4">
    <location>
        <position position="72"/>
    </location>
</feature>
<dbReference type="GO" id="GO:0005829">
    <property type="term" value="C:cytosol"/>
    <property type="evidence" value="ECO:0007669"/>
    <property type="project" value="TreeGrafter"/>
</dbReference>
<dbReference type="CDD" id="cd17574">
    <property type="entry name" value="REC_OmpR"/>
    <property type="match status" value="1"/>
</dbReference>
<dbReference type="AlphaFoldDB" id="A0A2N9LX39"/>
<dbReference type="PROSITE" id="PS51755">
    <property type="entry name" value="OMPR_PHOB"/>
    <property type="match status" value="1"/>
</dbReference>
<dbReference type="Gene3D" id="6.10.250.690">
    <property type="match status" value="1"/>
</dbReference>
<dbReference type="PANTHER" id="PTHR48111">
    <property type="entry name" value="REGULATOR OF RPOS"/>
    <property type="match status" value="1"/>
</dbReference>
<dbReference type="GO" id="GO:0000156">
    <property type="term" value="F:phosphorelay response regulator activity"/>
    <property type="evidence" value="ECO:0007669"/>
    <property type="project" value="TreeGrafter"/>
</dbReference>